<dbReference type="Pfam" id="PF00632">
    <property type="entry name" value="HECT"/>
    <property type="match status" value="1"/>
</dbReference>
<proteinExistence type="predicted"/>
<evidence type="ECO:0000313" key="4">
    <source>
        <dbReference type="EMBL" id="RLN99993.1"/>
    </source>
</evidence>
<feature type="active site" description="Glycyl thioester intermediate" evidence="2">
    <location>
        <position position="411"/>
    </location>
</feature>
<name>A0A9X8H3P5_APHAT</name>
<dbReference type="Proteomes" id="UP000275652">
    <property type="component" value="Unassembled WGS sequence"/>
</dbReference>
<keyword evidence="1 2" id="KW-0833">Ubl conjugation pathway</keyword>
<dbReference type="GO" id="GO:0004842">
    <property type="term" value="F:ubiquitin-protein transferase activity"/>
    <property type="evidence" value="ECO:0007669"/>
    <property type="project" value="InterPro"/>
</dbReference>
<dbReference type="SMART" id="SM00119">
    <property type="entry name" value="HECTc"/>
    <property type="match status" value="1"/>
</dbReference>
<dbReference type="InterPro" id="IPR035983">
    <property type="entry name" value="Hect_E3_ubiquitin_ligase"/>
</dbReference>
<protein>
    <recommendedName>
        <fullName evidence="3">HECT domain-containing protein</fullName>
    </recommendedName>
</protein>
<comment type="caution">
    <text evidence="4">The sequence shown here is derived from an EMBL/GenBank/DDBJ whole genome shotgun (WGS) entry which is preliminary data.</text>
</comment>
<evidence type="ECO:0000313" key="5">
    <source>
        <dbReference type="Proteomes" id="UP000275652"/>
    </source>
</evidence>
<dbReference type="Gene3D" id="3.90.1750.10">
    <property type="entry name" value="Hect, E3 ligase catalytic domains"/>
    <property type="match status" value="1"/>
</dbReference>
<dbReference type="AlphaFoldDB" id="A0A9X8H3P5"/>
<dbReference type="PROSITE" id="PS50237">
    <property type="entry name" value="HECT"/>
    <property type="match status" value="1"/>
</dbReference>
<gene>
    <name evidence="4" type="ORF">DYB28_010746</name>
</gene>
<evidence type="ECO:0000259" key="3">
    <source>
        <dbReference type="PROSITE" id="PS50237"/>
    </source>
</evidence>
<feature type="domain" description="HECT" evidence="3">
    <location>
        <begin position="260"/>
        <end position="415"/>
    </location>
</feature>
<dbReference type="SUPFAM" id="SSF56204">
    <property type="entry name" value="Hect, E3 ligase catalytic domain"/>
    <property type="match status" value="1"/>
</dbReference>
<dbReference type="PANTHER" id="PTHR46654">
    <property type="entry name" value="E3 UBIQUITIN-PROTEIN LIGASE HECTD3"/>
    <property type="match status" value="1"/>
</dbReference>
<sequence>QPVHCVAPNGEAYSGVFQIGASRQVDEELVHMVNRLRETSGRCVTNLMVADIYASLHGKHKDYPYLSIFPIPAITGRLDVLRAINMRLAQCLMFVGIGLPSAQPDWLGGIVLQAKSCLFLETKMHVESYSVERSSEVVSINRHLAFKARESLRETAHVLQPDVSVYYPTVFVQLWRELHCTPPGLLRRSDGKSWFTKFKGEPSIDDGGLYRETTATTFDVATGQTLRYLRLTAFDSDAMFASIFPDQSFTCINEQDQLVELIPNGANVRVTLANRFEYADALESYRLHQFDEAVACIRNGLASIVQVDLLPMFTWAELELLVCGRPTLNLALLRKKTEYSPDMDMQDTLVERFWRTLAGFTSDEQQLFLQFVWGRSRLPFSEVDFGSYTFKLVRHMSPSNPDEYLPVAHTCFFQV</sequence>
<accession>A0A9X8H3P5</accession>
<dbReference type="Gene3D" id="3.30.2410.10">
    <property type="entry name" value="Hect, E3 ligase catalytic domain"/>
    <property type="match status" value="1"/>
</dbReference>
<dbReference type="EMBL" id="QUTI01044031">
    <property type="protein sequence ID" value="RLN99993.1"/>
    <property type="molecule type" value="Genomic_DNA"/>
</dbReference>
<dbReference type="InterPro" id="IPR000569">
    <property type="entry name" value="HECT_dom"/>
</dbReference>
<evidence type="ECO:0000256" key="2">
    <source>
        <dbReference type="PROSITE-ProRule" id="PRU00104"/>
    </source>
</evidence>
<evidence type="ECO:0000256" key="1">
    <source>
        <dbReference type="ARBA" id="ARBA00022786"/>
    </source>
</evidence>
<feature type="non-terminal residue" evidence="4">
    <location>
        <position position="415"/>
    </location>
</feature>
<dbReference type="PANTHER" id="PTHR46654:SF1">
    <property type="entry name" value="E3 UBIQUITIN-PROTEIN LIGASE HECTD3"/>
    <property type="match status" value="1"/>
</dbReference>
<reference evidence="4 5" key="1">
    <citation type="journal article" date="2018" name="J. Invertebr. Pathol.">
        <title>New genotyping method for the causative agent of crayfish plague (Aphanomyces astaci) based on whole genome data.</title>
        <authorList>
            <person name="Minardi D."/>
            <person name="Studholme D.J."/>
            <person name="van der Giezen M."/>
            <person name="Pretto T."/>
            <person name="Oidtmann B."/>
        </authorList>
    </citation>
    <scope>NUCLEOTIDE SEQUENCE [LARGE SCALE GENOMIC DNA]</scope>
    <source>
        <strain evidence="4 5">KB13</strain>
    </source>
</reference>
<dbReference type="Gene3D" id="3.30.2160.10">
    <property type="entry name" value="Hect, E3 ligase catalytic domain"/>
    <property type="match status" value="1"/>
</dbReference>
<dbReference type="InterPro" id="IPR042469">
    <property type="entry name" value="HECTD3"/>
</dbReference>
<organism evidence="4 5">
    <name type="scientific">Aphanomyces astaci</name>
    <name type="common">Crayfish plague agent</name>
    <dbReference type="NCBI Taxonomy" id="112090"/>
    <lineage>
        <taxon>Eukaryota</taxon>
        <taxon>Sar</taxon>
        <taxon>Stramenopiles</taxon>
        <taxon>Oomycota</taxon>
        <taxon>Saprolegniomycetes</taxon>
        <taxon>Saprolegniales</taxon>
        <taxon>Verrucalvaceae</taxon>
        <taxon>Aphanomyces</taxon>
    </lineage>
</organism>